<organism evidence="1 2">
    <name type="scientific">Desmophyllum pertusum</name>
    <dbReference type="NCBI Taxonomy" id="174260"/>
    <lineage>
        <taxon>Eukaryota</taxon>
        <taxon>Metazoa</taxon>
        <taxon>Cnidaria</taxon>
        <taxon>Anthozoa</taxon>
        <taxon>Hexacorallia</taxon>
        <taxon>Scleractinia</taxon>
        <taxon>Caryophylliina</taxon>
        <taxon>Caryophylliidae</taxon>
        <taxon>Desmophyllum</taxon>
    </lineage>
</organism>
<evidence type="ECO:0000313" key="2">
    <source>
        <dbReference type="Proteomes" id="UP001163046"/>
    </source>
</evidence>
<gene>
    <name evidence="1" type="ORF">OS493_037546</name>
</gene>
<evidence type="ECO:0000313" key="1">
    <source>
        <dbReference type="EMBL" id="KAJ7375994.1"/>
    </source>
</evidence>
<dbReference type="AlphaFoldDB" id="A0A9W9Z7U8"/>
<reference evidence="1" key="1">
    <citation type="submission" date="2023-01" db="EMBL/GenBank/DDBJ databases">
        <title>Genome assembly of the deep-sea coral Lophelia pertusa.</title>
        <authorList>
            <person name="Herrera S."/>
            <person name="Cordes E."/>
        </authorList>
    </citation>
    <scope>NUCLEOTIDE SEQUENCE</scope>
    <source>
        <strain evidence="1">USNM1676648</strain>
        <tissue evidence="1">Polyp</tissue>
    </source>
</reference>
<dbReference type="Proteomes" id="UP001163046">
    <property type="component" value="Unassembled WGS sequence"/>
</dbReference>
<name>A0A9W9Z7U8_9CNID</name>
<proteinExistence type="predicted"/>
<sequence length="143" mass="16734">MRQSYESREDFLDLIMHRFPLLPEWLVFFITSRPEDTRENSDRDEQQVIDAVSQFVVLRSSDQTLTFLHNLIPACLTDKKKSSRKLFIDKKIAGEYLRKVFVEILSAVVNEPPSTCTSIDEDLEDYVSRFGVRFCVRLVGKIR</sequence>
<comment type="caution">
    <text evidence="1">The sequence shown here is derived from an EMBL/GenBank/DDBJ whole genome shotgun (WGS) entry which is preliminary data.</text>
</comment>
<protein>
    <submittedName>
        <fullName evidence="1">Uncharacterized protein</fullName>
    </submittedName>
</protein>
<accession>A0A9W9Z7U8</accession>
<dbReference type="EMBL" id="MU826422">
    <property type="protein sequence ID" value="KAJ7375994.1"/>
    <property type="molecule type" value="Genomic_DNA"/>
</dbReference>
<keyword evidence="2" id="KW-1185">Reference proteome</keyword>
<dbReference type="OrthoDB" id="7464126at2759"/>